<dbReference type="RefSeq" id="WP_186819432.1">
    <property type="nucleotide sequence ID" value="NZ_BARC01000005.1"/>
</dbReference>
<dbReference type="Proteomes" id="UP000321230">
    <property type="component" value="Unassembled WGS sequence"/>
</dbReference>
<comment type="caution">
    <text evidence="1">The sequence shown here is derived from an EMBL/GenBank/DDBJ whole genome shotgun (WGS) entry which is preliminary data.</text>
</comment>
<organism evidence="1 2">
    <name type="scientific">Gluconobacter wancherniae NBRC 103581</name>
    <dbReference type="NCBI Taxonomy" id="656744"/>
    <lineage>
        <taxon>Bacteria</taxon>
        <taxon>Pseudomonadati</taxon>
        <taxon>Pseudomonadota</taxon>
        <taxon>Alphaproteobacteria</taxon>
        <taxon>Acetobacterales</taxon>
        <taxon>Acetobacteraceae</taxon>
        <taxon>Gluconobacter</taxon>
    </lineage>
</organism>
<dbReference type="InterPro" id="IPR008884">
    <property type="entry name" value="TylF_MeTrfase"/>
</dbReference>
<gene>
    <name evidence="1" type="ORF">GWA01_05270</name>
</gene>
<name>A0A511B4L0_9PROT</name>
<reference evidence="1 2" key="1">
    <citation type="submission" date="2019-07" db="EMBL/GenBank/DDBJ databases">
        <title>Whole genome shotgun sequence of Gluconobacter wancherniae NBRC 103581.</title>
        <authorList>
            <person name="Hosoyama A."/>
            <person name="Uohara A."/>
            <person name="Ohji S."/>
            <person name="Ichikawa N."/>
        </authorList>
    </citation>
    <scope>NUCLEOTIDE SEQUENCE [LARGE SCALE GENOMIC DNA]</scope>
    <source>
        <strain evidence="1 2">NBRC 103581</strain>
    </source>
</reference>
<evidence type="ECO:0000313" key="1">
    <source>
        <dbReference type="EMBL" id="GEK92757.1"/>
    </source>
</evidence>
<dbReference type="Pfam" id="PF05711">
    <property type="entry name" value="TylF"/>
    <property type="match status" value="1"/>
</dbReference>
<dbReference type="Gene3D" id="3.40.50.150">
    <property type="entry name" value="Vaccinia Virus protein VP39"/>
    <property type="match status" value="1"/>
</dbReference>
<dbReference type="PANTHER" id="PTHR40036:SF1">
    <property type="entry name" value="MACROCIN O-METHYLTRANSFERASE"/>
    <property type="match status" value="1"/>
</dbReference>
<dbReference type="InterPro" id="IPR029063">
    <property type="entry name" value="SAM-dependent_MTases_sf"/>
</dbReference>
<dbReference type="PANTHER" id="PTHR40036">
    <property type="entry name" value="MACROCIN O-METHYLTRANSFERASE"/>
    <property type="match status" value="1"/>
</dbReference>
<evidence type="ECO:0008006" key="3">
    <source>
        <dbReference type="Google" id="ProtNLM"/>
    </source>
</evidence>
<dbReference type="EMBL" id="BJUZ01000001">
    <property type="protein sequence ID" value="GEK92757.1"/>
    <property type="molecule type" value="Genomic_DNA"/>
</dbReference>
<dbReference type="AlphaFoldDB" id="A0A511B4L0"/>
<accession>A0A511B4L0</accession>
<evidence type="ECO:0000313" key="2">
    <source>
        <dbReference type="Proteomes" id="UP000321230"/>
    </source>
</evidence>
<keyword evidence="2" id="KW-1185">Reference proteome</keyword>
<protein>
    <recommendedName>
        <fullName evidence="3">Methyltransferase</fullName>
    </recommendedName>
</protein>
<sequence length="236" mass="26219">MRRFIGSNRIARKLTFGVQNAIQLALLAGHKQPESVRRVRDCARRGHSLLSSDEAFTLHEIAHAQSVLCGSFAEFGVYRGASAALICAVKGTRELHLFDTFEGLPSGCESQDGRVFQKGQFSGTLKYVREVLNGETGVFYHKGFFPDTTAGLEDLRFSFVHLDVDLHDATLAGLEFFYPRMVSGGIILTHDYSIIPGVKRAFETFFSQRPERIIELPTTQAMIIRACLEEDTAQAA</sequence>
<proteinExistence type="predicted"/>